<evidence type="ECO:0000259" key="2">
    <source>
        <dbReference type="Pfam" id="PF10728"/>
    </source>
</evidence>
<dbReference type="Gene3D" id="1.10.1040.20">
    <property type="entry name" value="ProC-like, C-terminal domain"/>
    <property type="match status" value="1"/>
</dbReference>
<reference evidence="3 4" key="1">
    <citation type="submission" date="2020-08" db="EMBL/GenBank/DDBJ databases">
        <title>Genome public.</title>
        <authorList>
            <person name="Liu C."/>
            <person name="Sun Q."/>
        </authorList>
    </citation>
    <scope>NUCLEOTIDE SEQUENCE [LARGE SCALE GENOMIC DNA]</scope>
    <source>
        <strain evidence="3 4">M2</strain>
    </source>
</reference>
<dbReference type="Pfam" id="PF10728">
    <property type="entry name" value="DUF2520"/>
    <property type="match status" value="1"/>
</dbReference>
<dbReference type="Pfam" id="PF03807">
    <property type="entry name" value="F420_oxidored"/>
    <property type="match status" value="1"/>
</dbReference>
<dbReference type="EMBL" id="JACOPK010000004">
    <property type="protein sequence ID" value="MBC5695290.1"/>
    <property type="molecule type" value="Genomic_DNA"/>
</dbReference>
<keyword evidence="4" id="KW-1185">Reference proteome</keyword>
<accession>A0ABR7GLU6</accession>
<feature type="domain" description="Pyrroline-5-carboxylate reductase catalytic N-terminal" evidence="1">
    <location>
        <begin position="3"/>
        <end position="86"/>
    </location>
</feature>
<proteinExistence type="predicted"/>
<dbReference type="PANTHER" id="PTHR40459:SF1">
    <property type="entry name" value="CONSERVED HYPOTHETICAL ALANINE AND LEUCINE RICH PROTEIN"/>
    <property type="match status" value="1"/>
</dbReference>
<dbReference type="InterPro" id="IPR018931">
    <property type="entry name" value="DUF2520"/>
</dbReference>
<dbReference type="InterPro" id="IPR036291">
    <property type="entry name" value="NAD(P)-bd_dom_sf"/>
</dbReference>
<evidence type="ECO:0000313" key="3">
    <source>
        <dbReference type="EMBL" id="MBC5695290.1"/>
    </source>
</evidence>
<dbReference type="RefSeq" id="WP_186969578.1">
    <property type="nucleotide sequence ID" value="NZ_JACOPK010000004.1"/>
</dbReference>
<dbReference type="PANTHER" id="PTHR40459">
    <property type="entry name" value="CONSERVED HYPOTHETICAL ALANINE AND LEUCINE RICH PROTEIN"/>
    <property type="match status" value="1"/>
</dbReference>
<evidence type="ECO:0000313" key="4">
    <source>
        <dbReference type="Proteomes" id="UP000641741"/>
    </source>
</evidence>
<sequence>MKTGFIGAGKVGFSLGKMFAESGLPLTGYYSRQREAAQEAAAFTGTRAYSDLCELVQDSDAIFLTVPDRAITPVYLELRSFSLSGKQICHCSGALSARDAFPGIEETGAFGLSIHPLFPVSSRYDSYRELADAFFCLEGEKSAIPAWKTQLECCGCTVQTIDAAVKPLYHAACATASNLVCALVQQSIDELTRCGFSQEDALRALTPLIRSNTARLLAVGPTEALTGPVERNDCETVKKHLACLTEGNERALYTAATRKLIEIAVGRHPEADYGALRELTEEGQK</sequence>
<dbReference type="Proteomes" id="UP000641741">
    <property type="component" value="Unassembled WGS sequence"/>
</dbReference>
<dbReference type="InterPro" id="IPR028939">
    <property type="entry name" value="P5C_Rdtase_cat_N"/>
</dbReference>
<comment type="caution">
    <text evidence="3">The sequence shown here is derived from an EMBL/GenBank/DDBJ whole genome shotgun (WGS) entry which is preliminary data.</text>
</comment>
<dbReference type="SUPFAM" id="SSF48179">
    <property type="entry name" value="6-phosphogluconate dehydrogenase C-terminal domain-like"/>
    <property type="match status" value="1"/>
</dbReference>
<gene>
    <name evidence="3" type="ORF">H8S02_04940</name>
</gene>
<feature type="domain" description="DUF2520" evidence="2">
    <location>
        <begin position="134"/>
        <end position="258"/>
    </location>
</feature>
<dbReference type="Gene3D" id="3.40.50.720">
    <property type="entry name" value="NAD(P)-binding Rossmann-like Domain"/>
    <property type="match status" value="1"/>
</dbReference>
<name>A0ABR7GLU6_9FIRM</name>
<dbReference type="InterPro" id="IPR037108">
    <property type="entry name" value="TM1727-like_C_sf"/>
</dbReference>
<dbReference type="InterPro" id="IPR008927">
    <property type="entry name" value="6-PGluconate_DH-like_C_sf"/>
</dbReference>
<dbReference type="SUPFAM" id="SSF51735">
    <property type="entry name" value="NAD(P)-binding Rossmann-fold domains"/>
    <property type="match status" value="1"/>
</dbReference>
<organism evidence="3 4">
    <name type="scientific">Agathobaculum hominis</name>
    <dbReference type="NCBI Taxonomy" id="2763014"/>
    <lineage>
        <taxon>Bacteria</taxon>
        <taxon>Bacillati</taxon>
        <taxon>Bacillota</taxon>
        <taxon>Clostridia</taxon>
        <taxon>Eubacteriales</taxon>
        <taxon>Butyricicoccaceae</taxon>
        <taxon>Agathobaculum</taxon>
    </lineage>
</organism>
<evidence type="ECO:0000259" key="1">
    <source>
        <dbReference type="Pfam" id="PF03807"/>
    </source>
</evidence>
<protein>
    <submittedName>
        <fullName evidence="3">DUF2520 domain-containing protein</fullName>
    </submittedName>
</protein>